<dbReference type="EMBL" id="KK788790">
    <property type="protein sequence ID" value="KDO38084.1"/>
    <property type="molecule type" value="Genomic_DNA"/>
</dbReference>
<name>A0A067D524_CITSI</name>
<keyword evidence="3" id="KW-1185">Reference proteome</keyword>
<organism evidence="2 3">
    <name type="scientific">Citrus sinensis</name>
    <name type="common">Sweet orange</name>
    <name type="synonym">Citrus aurantium var. sinensis</name>
    <dbReference type="NCBI Taxonomy" id="2711"/>
    <lineage>
        <taxon>Eukaryota</taxon>
        <taxon>Viridiplantae</taxon>
        <taxon>Streptophyta</taxon>
        <taxon>Embryophyta</taxon>
        <taxon>Tracheophyta</taxon>
        <taxon>Spermatophyta</taxon>
        <taxon>Magnoliopsida</taxon>
        <taxon>eudicotyledons</taxon>
        <taxon>Gunneridae</taxon>
        <taxon>Pentapetalae</taxon>
        <taxon>rosids</taxon>
        <taxon>malvids</taxon>
        <taxon>Sapindales</taxon>
        <taxon>Rutaceae</taxon>
        <taxon>Aurantioideae</taxon>
        <taxon>Citrus</taxon>
    </lineage>
</organism>
<gene>
    <name evidence="2" type="ORF">CISIN_1g034858mg</name>
</gene>
<keyword evidence="1" id="KW-0812">Transmembrane</keyword>
<feature type="transmembrane region" description="Helical" evidence="1">
    <location>
        <begin position="42"/>
        <end position="64"/>
    </location>
</feature>
<proteinExistence type="predicted"/>
<protein>
    <submittedName>
        <fullName evidence="2">Uncharacterized protein</fullName>
    </submittedName>
</protein>
<dbReference type="Proteomes" id="UP000027120">
    <property type="component" value="Unassembled WGS sequence"/>
</dbReference>
<evidence type="ECO:0000256" key="1">
    <source>
        <dbReference type="SAM" id="Phobius"/>
    </source>
</evidence>
<accession>A0A067D524</accession>
<evidence type="ECO:0000313" key="2">
    <source>
        <dbReference type="EMBL" id="KDO38084.1"/>
    </source>
</evidence>
<keyword evidence="1" id="KW-0472">Membrane</keyword>
<keyword evidence="1" id="KW-1133">Transmembrane helix</keyword>
<sequence length="81" mass="9505">MFLKGPLNYLMKLESCYCLNESTIFCRQGIPRMMRLCDCYLLLNYLLNQVFLIKYIILFTIFAISEFANAMMSKQAQALDL</sequence>
<dbReference type="AlphaFoldDB" id="A0A067D524"/>
<dbReference type="SMR" id="A0A067D524"/>
<reference evidence="2 3" key="1">
    <citation type="submission" date="2014-04" db="EMBL/GenBank/DDBJ databases">
        <authorList>
            <consortium name="International Citrus Genome Consortium"/>
            <person name="Gmitter F."/>
            <person name="Chen C."/>
            <person name="Farmerie W."/>
            <person name="Harkins T."/>
            <person name="Desany B."/>
            <person name="Mohiuddin M."/>
            <person name="Kodira C."/>
            <person name="Borodovsky M."/>
            <person name="Lomsadze A."/>
            <person name="Burns P."/>
            <person name="Jenkins J."/>
            <person name="Prochnik S."/>
            <person name="Shu S."/>
            <person name="Chapman J."/>
            <person name="Pitluck S."/>
            <person name="Schmutz J."/>
            <person name="Rokhsar D."/>
        </authorList>
    </citation>
    <scope>NUCLEOTIDE SEQUENCE</scope>
</reference>
<evidence type="ECO:0000313" key="3">
    <source>
        <dbReference type="Proteomes" id="UP000027120"/>
    </source>
</evidence>